<dbReference type="Gene3D" id="1.10.10.10">
    <property type="entry name" value="Winged helix-like DNA-binding domain superfamily/Winged helix DNA-binding domain"/>
    <property type="match status" value="1"/>
</dbReference>
<evidence type="ECO:0000256" key="1">
    <source>
        <dbReference type="ARBA" id="ARBA00009437"/>
    </source>
</evidence>
<protein>
    <submittedName>
        <fullName evidence="6">LysR family transcriptional regulator</fullName>
    </submittedName>
</protein>
<evidence type="ECO:0000313" key="7">
    <source>
        <dbReference type="Proteomes" id="UP001165395"/>
    </source>
</evidence>
<dbReference type="PANTHER" id="PTHR30537:SF5">
    <property type="entry name" value="HTH-TYPE TRANSCRIPTIONAL ACTIVATOR TTDR-RELATED"/>
    <property type="match status" value="1"/>
</dbReference>
<dbReference type="InterPro" id="IPR036388">
    <property type="entry name" value="WH-like_DNA-bd_sf"/>
</dbReference>
<keyword evidence="7" id="KW-1185">Reference proteome</keyword>
<dbReference type="Pfam" id="PF00126">
    <property type="entry name" value="HTH_1"/>
    <property type="match status" value="1"/>
</dbReference>
<gene>
    <name evidence="6" type="ORF">LIN78_06165</name>
</gene>
<feature type="domain" description="HTH lysR-type" evidence="5">
    <location>
        <begin position="2"/>
        <end position="59"/>
    </location>
</feature>
<proteinExistence type="inferred from homology"/>
<organism evidence="6 7">
    <name type="scientific">Leeia speluncae</name>
    <dbReference type="NCBI Taxonomy" id="2884804"/>
    <lineage>
        <taxon>Bacteria</taxon>
        <taxon>Pseudomonadati</taxon>
        <taxon>Pseudomonadota</taxon>
        <taxon>Betaproteobacteria</taxon>
        <taxon>Neisseriales</taxon>
        <taxon>Leeiaceae</taxon>
        <taxon>Leeia</taxon>
    </lineage>
</organism>
<dbReference type="PANTHER" id="PTHR30537">
    <property type="entry name" value="HTH-TYPE TRANSCRIPTIONAL REGULATOR"/>
    <property type="match status" value="1"/>
</dbReference>
<comment type="similarity">
    <text evidence="1">Belongs to the LysR transcriptional regulatory family.</text>
</comment>
<evidence type="ECO:0000256" key="3">
    <source>
        <dbReference type="ARBA" id="ARBA00023125"/>
    </source>
</evidence>
<accession>A0ABS8D4K4</accession>
<keyword evidence="2" id="KW-0805">Transcription regulation</keyword>
<dbReference type="CDD" id="cd08422">
    <property type="entry name" value="PBP2_CrgA_like"/>
    <property type="match status" value="1"/>
</dbReference>
<dbReference type="InterPro" id="IPR005119">
    <property type="entry name" value="LysR_subst-bd"/>
</dbReference>
<dbReference type="SUPFAM" id="SSF53850">
    <property type="entry name" value="Periplasmic binding protein-like II"/>
    <property type="match status" value="1"/>
</dbReference>
<comment type="caution">
    <text evidence="6">The sequence shown here is derived from an EMBL/GenBank/DDBJ whole genome shotgun (WGS) entry which is preliminary data.</text>
</comment>
<keyword evidence="4" id="KW-0804">Transcription</keyword>
<sequence length="301" mass="33478">MITLQAIELFVHVAEHSTFASAATRFGVTPSTVTRQIQQLETALGARLLQRSTRNVSLTEAGRHYLPHAQALLEAHDSGSAVLNQLTQRPSGTLRLTAPLVLTTLYLVPAIPSFLKKYPSVKIDLQLSDDYLNLIDIGFDLAIRQGNTHDSSVVARRLFSFDRSLCASPAYLAAHGIPTTPDDLKNHVCIPYNRTNKDMVWQFQKNGKREKVIPTGTLQSNCINSLKQLTLAGVGICRLPNKLIQNEVATGGLVKLLPDWQNIVDDQLDTFYAVYPQRKLLSPKVGAFLEHVQQYLRDQQL</sequence>
<keyword evidence="3" id="KW-0238">DNA-binding</keyword>
<dbReference type="InterPro" id="IPR036390">
    <property type="entry name" value="WH_DNA-bd_sf"/>
</dbReference>
<dbReference type="Pfam" id="PF03466">
    <property type="entry name" value="LysR_substrate"/>
    <property type="match status" value="1"/>
</dbReference>
<evidence type="ECO:0000259" key="5">
    <source>
        <dbReference type="PROSITE" id="PS50931"/>
    </source>
</evidence>
<dbReference type="InterPro" id="IPR058163">
    <property type="entry name" value="LysR-type_TF_proteobact-type"/>
</dbReference>
<evidence type="ECO:0000256" key="4">
    <source>
        <dbReference type="ARBA" id="ARBA00023163"/>
    </source>
</evidence>
<dbReference type="EMBL" id="JAJBZT010000003">
    <property type="protein sequence ID" value="MCB6183125.1"/>
    <property type="molecule type" value="Genomic_DNA"/>
</dbReference>
<dbReference type="SUPFAM" id="SSF46785">
    <property type="entry name" value="Winged helix' DNA-binding domain"/>
    <property type="match status" value="1"/>
</dbReference>
<reference evidence="6" key="1">
    <citation type="submission" date="2021-10" db="EMBL/GenBank/DDBJ databases">
        <title>The complete genome sequence of Leeia sp. TBRC 13508.</title>
        <authorList>
            <person name="Charoenyingcharoen P."/>
            <person name="Yukphan P."/>
        </authorList>
    </citation>
    <scope>NUCLEOTIDE SEQUENCE</scope>
    <source>
        <strain evidence="6">TBRC 13508</strain>
    </source>
</reference>
<dbReference type="RefSeq" id="WP_227179593.1">
    <property type="nucleotide sequence ID" value="NZ_JAJBZT010000003.1"/>
</dbReference>
<dbReference type="InterPro" id="IPR000847">
    <property type="entry name" value="LysR_HTH_N"/>
</dbReference>
<evidence type="ECO:0000313" key="6">
    <source>
        <dbReference type="EMBL" id="MCB6183125.1"/>
    </source>
</evidence>
<evidence type="ECO:0000256" key="2">
    <source>
        <dbReference type="ARBA" id="ARBA00023015"/>
    </source>
</evidence>
<dbReference type="Proteomes" id="UP001165395">
    <property type="component" value="Unassembled WGS sequence"/>
</dbReference>
<name>A0ABS8D4K4_9NEIS</name>
<dbReference type="PROSITE" id="PS50931">
    <property type="entry name" value="HTH_LYSR"/>
    <property type="match status" value="1"/>
</dbReference>
<dbReference type="Gene3D" id="3.40.190.290">
    <property type="match status" value="1"/>
</dbReference>